<organism evidence="1">
    <name type="scientific">Enterobacter kobei</name>
    <dbReference type="NCBI Taxonomy" id="208224"/>
    <lineage>
        <taxon>Bacteria</taxon>
        <taxon>Pseudomonadati</taxon>
        <taxon>Pseudomonadota</taxon>
        <taxon>Gammaproteobacteria</taxon>
        <taxon>Enterobacterales</taxon>
        <taxon>Enterobacteriaceae</taxon>
        <taxon>Enterobacter</taxon>
        <taxon>Enterobacter cloacae complex</taxon>
    </lineage>
</organism>
<comment type="caution">
    <text evidence="1">The sequence shown here is derived from an EMBL/GenBank/DDBJ whole genome shotgun (WGS) entry which is preliminary data.</text>
</comment>
<reference evidence="1 2" key="1">
    <citation type="journal article" date="2017" name="J. Antimicrob. Chemother.">
        <title>Characterization of the population structure, drug resistance mechanisms and plasmids of the community-associated Enterobacter cloacae complex in China.</title>
        <authorList>
            <person name="Zhou K."/>
            <person name="Yu W."/>
            <person name="Cao X."/>
            <person name="Shen P."/>
            <person name="Lu H."/>
            <person name="Luo Q."/>
            <person name="Rossen J.W.A."/>
            <person name="Xiao Y."/>
        </authorList>
    </citation>
    <scope>NUCLEOTIDE SEQUENCE [LARGE SCALE GENOMIC DNA]</scope>
    <source>
        <strain evidence="1">ECC1097</strain>
    </source>
</reference>
<evidence type="ECO:0000313" key="2">
    <source>
        <dbReference type="Proteomes" id="UP000230495"/>
    </source>
</evidence>
<evidence type="ECO:0000313" key="1">
    <source>
        <dbReference type="EMBL" id="PJD77145.1"/>
    </source>
</evidence>
<dbReference type="AlphaFoldDB" id="A0A2J0PTG3"/>
<proteinExistence type="predicted"/>
<gene>
    <name evidence="1" type="ORF">B9Q37_00350</name>
</gene>
<dbReference type="RefSeq" id="WP_023337500.1">
    <property type="nucleotide sequence ID" value="NZ_CBCYCV010000005.1"/>
</dbReference>
<dbReference type="OrthoDB" id="9111960at2"/>
<accession>A0A2J0PTG3</accession>
<dbReference type="Proteomes" id="UP000230495">
    <property type="component" value="Unassembled WGS sequence"/>
</dbReference>
<dbReference type="EMBL" id="NEEU01000001">
    <property type="protein sequence ID" value="PJD77145.1"/>
    <property type="molecule type" value="Genomic_DNA"/>
</dbReference>
<sequence length="162" mass="18248">MKIVSTSTARSLIWSDLDETLRRGLKTADPLSLNVLFTVDELYQQHKGLLDNHLESVGVIQFGTAFPVNTSEKIIHDMAIKSRVSPVDFINANVGAPISICCTRYRFQGPTMVLTMPQRTGKEIALSLAREWLTQQATYLFLIQADQTREHEIEITTQLVTQ</sequence>
<protein>
    <submittedName>
        <fullName evidence="1">Uncharacterized protein</fullName>
    </submittedName>
</protein>
<name>A0A2J0PTG3_9ENTR</name>